<protein>
    <submittedName>
        <fullName evidence="1">Uncharacterized protein</fullName>
    </submittedName>
</protein>
<accession>A0A0Q1BXR6</accession>
<comment type="caution">
    <text evidence="1">The sequence shown here is derived from an EMBL/GenBank/DDBJ whole genome shotgun (WGS) entry which is preliminary data.</text>
</comment>
<sequence length="545" mass="60753">MIFTYIGCSKDDNGNNNFNDNRELEFGDGVNLDEFAIDEGEIGINISSRDMARKGHTAITAAISVTSSIGDYDQEVQFETFSNIASLSFKNEDLTEEAEAELREGVPLIIDILDENGNVLATEEISKQSFTSNPSQIEINSNHLEDLYKTVNLKEDIIYFVQLVEENNTQIFGAPNSKQFPTGGNNVRSPIFIDKLTDLDYTSDETEKFTAYTFKKVPGKEDEDIYSMSVHDGSDIHYAYISNDLKLNIQTKANLENDGDNADVENRLNFQFKIEKIEPGLYTFTPQSTGIPIGYSTSGGSGGRLFSSSEVEPIFFRILSFDIDWDIVALDTRFMQPILPPSNTASEFNQKIRNCSSGTQSTTIGESLTLETKSIVGWEESMSVSSSRDHSISVTVEAEVSTELFGTGGSLKTSITEDYAFSTSRTSVSTTSEAFEKTESKNIFIERTQEIPPKTVILVADIYQSYENVRIPFVKRFRIKGRYQENDIPLTGNEILTQFTFNNFTGVVTNIQQDFIEVTVRGTNVINNLIDTETISENVEGGCDD</sequence>
<gene>
    <name evidence="1" type="ORF">AAY42_05965</name>
</gene>
<name>A0A0Q1BXR6_9FLAO</name>
<evidence type="ECO:0000313" key="1">
    <source>
        <dbReference type="EMBL" id="KQC29490.1"/>
    </source>
</evidence>
<dbReference type="Proteomes" id="UP000050827">
    <property type="component" value="Unassembled WGS sequence"/>
</dbReference>
<reference evidence="1 2" key="1">
    <citation type="submission" date="2015-04" db="EMBL/GenBank/DDBJ databases">
        <title>Complete genome of flavobacterium.</title>
        <authorList>
            <person name="Kwon Y.M."/>
            <person name="Kim S.-J."/>
        </authorList>
    </citation>
    <scope>NUCLEOTIDE SEQUENCE [LARGE SCALE GENOMIC DNA]</scope>
    <source>
        <strain evidence="1 2">DK169</strain>
    </source>
</reference>
<organism evidence="1 2">
    <name type="scientific">Flagellimonas eckloniae</name>
    <dbReference type="NCBI Taxonomy" id="346185"/>
    <lineage>
        <taxon>Bacteria</taxon>
        <taxon>Pseudomonadati</taxon>
        <taxon>Bacteroidota</taxon>
        <taxon>Flavobacteriia</taxon>
        <taxon>Flavobacteriales</taxon>
        <taxon>Flavobacteriaceae</taxon>
        <taxon>Flagellimonas</taxon>
    </lineage>
</organism>
<proteinExistence type="predicted"/>
<dbReference type="STRING" id="346185.AAY42_05965"/>
<dbReference type="AlphaFoldDB" id="A0A0Q1BXR6"/>
<dbReference type="EMBL" id="LCTZ01000002">
    <property type="protein sequence ID" value="KQC29490.1"/>
    <property type="molecule type" value="Genomic_DNA"/>
</dbReference>
<evidence type="ECO:0000313" key="2">
    <source>
        <dbReference type="Proteomes" id="UP000050827"/>
    </source>
</evidence>
<keyword evidence="2" id="KW-1185">Reference proteome</keyword>